<dbReference type="GO" id="GO:1901359">
    <property type="term" value="F:tungstate binding"/>
    <property type="evidence" value="ECO:0007669"/>
    <property type="project" value="UniProtKB-ARBA"/>
</dbReference>
<dbReference type="CDD" id="cd13539">
    <property type="entry name" value="PBP2_AvModA"/>
    <property type="match status" value="1"/>
</dbReference>
<dbReference type="GO" id="GO:0015689">
    <property type="term" value="P:molybdate ion transport"/>
    <property type="evidence" value="ECO:0007669"/>
    <property type="project" value="InterPro"/>
</dbReference>
<reference evidence="7 8" key="1">
    <citation type="submission" date="2022-04" db="EMBL/GenBank/DDBJ databases">
        <authorList>
            <person name="Ye Y.-Q."/>
            <person name="Du Z.-J."/>
        </authorList>
    </citation>
    <scope>NUCLEOTIDE SEQUENCE [LARGE SCALE GENOMIC DNA]</scope>
    <source>
        <strain evidence="7 8">A6E488</strain>
    </source>
</reference>
<dbReference type="InterPro" id="IPR050682">
    <property type="entry name" value="ModA/WtpA"/>
</dbReference>
<comment type="subunit">
    <text evidence="5">The complex is composed of two ATP-binding proteins (ModC), two transmembrane proteins (ModB) and a solute-binding protein (ModA).</text>
</comment>
<dbReference type="InterPro" id="IPR044084">
    <property type="entry name" value="AvModA-like_subst-bd"/>
</dbReference>
<evidence type="ECO:0000256" key="6">
    <source>
        <dbReference type="PIRSR" id="PIRSR004846-1"/>
    </source>
</evidence>
<evidence type="ECO:0000256" key="2">
    <source>
        <dbReference type="ARBA" id="ARBA00022505"/>
    </source>
</evidence>
<dbReference type="PIRSF" id="PIRSF004846">
    <property type="entry name" value="ModA"/>
    <property type="match status" value="1"/>
</dbReference>
<gene>
    <name evidence="7" type="primary">modA</name>
    <name evidence="7" type="ORF">MUB46_06805</name>
</gene>
<dbReference type="FunFam" id="3.40.190.10:FF:000035">
    <property type="entry name" value="Molybdate ABC transporter substrate-binding protein"/>
    <property type="match status" value="1"/>
</dbReference>
<dbReference type="Gene3D" id="3.40.190.10">
    <property type="entry name" value="Periplasmic binding protein-like II"/>
    <property type="match status" value="2"/>
</dbReference>
<dbReference type="EMBL" id="JALIDZ010000003">
    <property type="protein sequence ID" value="MCT8971558.1"/>
    <property type="molecule type" value="Genomic_DNA"/>
</dbReference>
<proteinExistence type="inferred from homology"/>
<dbReference type="PANTHER" id="PTHR30632:SF14">
    <property type="entry name" value="TUNGSTATE_MOLYBDATE_CHROMATE-BINDING PROTEIN MODA"/>
    <property type="match status" value="1"/>
</dbReference>
<comment type="caution">
    <text evidence="7">The sequence shown here is derived from an EMBL/GenBank/DDBJ whole genome shotgun (WGS) entry which is preliminary data.</text>
</comment>
<dbReference type="NCBIfam" id="TIGR01256">
    <property type="entry name" value="modA"/>
    <property type="match status" value="1"/>
</dbReference>
<accession>A0AAW5QY36</accession>
<evidence type="ECO:0000256" key="5">
    <source>
        <dbReference type="ARBA" id="ARBA00062515"/>
    </source>
</evidence>
<dbReference type="AlphaFoldDB" id="A0AAW5QY36"/>
<sequence length="271" mass="28632">MSWTTSLFRGVLGAAAGVLSVLTVLSGLVGQVQADDAPPIAVAANLQAAMEEIADAFTAETGLEPRLTFGSSGNFAAQIRQGAPFELFFSADERYVLDLARDGFTRDEGLLYGSGRIVLIVPKGSPLKADGSLDDLKAAIADGRLTRFAIANPEHAPYGQAAQQALQHAGLWQPIQPKLVLGENVSQTALFATSGNAQGGIVAYSLALSPKVMPVADHALIAADWHAPLNQRMALLKDAGPTAERFYSFVQSPPARAIFRRYGYALPGEPD</sequence>
<keyword evidence="3 6" id="KW-0479">Metal-binding</keyword>
<evidence type="ECO:0000313" key="7">
    <source>
        <dbReference type="EMBL" id="MCT8971558.1"/>
    </source>
</evidence>
<dbReference type="GO" id="GO:0030973">
    <property type="term" value="F:molybdate ion binding"/>
    <property type="evidence" value="ECO:0007669"/>
    <property type="project" value="InterPro"/>
</dbReference>
<evidence type="ECO:0000313" key="8">
    <source>
        <dbReference type="Proteomes" id="UP001320898"/>
    </source>
</evidence>
<dbReference type="PANTHER" id="PTHR30632">
    <property type="entry name" value="MOLYBDATE-BINDING PERIPLASMIC PROTEIN"/>
    <property type="match status" value="1"/>
</dbReference>
<keyword evidence="2 6" id="KW-0500">Molybdenum</keyword>
<dbReference type="Pfam" id="PF13531">
    <property type="entry name" value="SBP_bac_11"/>
    <property type="match status" value="1"/>
</dbReference>
<name>A0AAW5QY36_9HYPH</name>
<feature type="binding site" evidence="6">
    <location>
        <position position="72"/>
    </location>
    <ligand>
        <name>molybdate</name>
        <dbReference type="ChEBI" id="CHEBI:36264"/>
    </ligand>
</feature>
<dbReference type="RefSeq" id="WP_261615136.1">
    <property type="nucleotide sequence ID" value="NZ_JALIDZ010000003.1"/>
</dbReference>
<dbReference type="InterPro" id="IPR005950">
    <property type="entry name" value="ModA"/>
</dbReference>
<comment type="similarity">
    <text evidence="1">Belongs to the bacterial solute-binding protein ModA family.</text>
</comment>
<evidence type="ECO:0000256" key="3">
    <source>
        <dbReference type="ARBA" id="ARBA00022723"/>
    </source>
</evidence>
<feature type="binding site" evidence="6">
    <location>
        <position position="185"/>
    </location>
    <ligand>
        <name>molybdate</name>
        <dbReference type="ChEBI" id="CHEBI:36264"/>
    </ligand>
</feature>
<keyword evidence="4" id="KW-0732">Signal</keyword>
<dbReference type="GO" id="GO:0046872">
    <property type="term" value="F:metal ion binding"/>
    <property type="evidence" value="ECO:0007669"/>
    <property type="project" value="UniProtKB-KW"/>
</dbReference>
<keyword evidence="8" id="KW-1185">Reference proteome</keyword>
<organism evidence="7 8">
    <name type="scientific">Microbaculum marinisediminis</name>
    <dbReference type="NCBI Taxonomy" id="2931392"/>
    <lineage>
        <taxon>Bacteria</taxon>
        <taxon>Pseudomonadati</taxon>
        <taxon>Pseudomonadota</taxon>
        <taxon>Alphaproteobacteria</taxon>
        <taxon>Hyphomicrobiales</taxon>
        <taxon>Tepidamorphaceae</taxon>
        <taxon>Microbaculum</taxon>
    </lineage>
</organism>
<dbReference type="Proteomes" id="UP001320898">
    <property type="component" value="Unassembled WGS sequence"/>
</dbReference>
<evidence type="ECO:0000256" key="4">
    <source>
        <dbReference type="ARBA" id="ARBA00022729"/>
    </source>
</evidence>
<dbReference type="SUPFAM" id="SSF53850">
    <property type="entry name" value="Periplasmic binding protein-like II"/>
    <property type="match status" value="1"/>
</dbReference>
<protein>
    <submittedName>
        <fullName evidence="7">Molybdate ABC transporter substrate-binding protein</fullName>
    </submittedName>
</protein>
<evidence type="ECO:0000256" key="1">
    <source>
        <dbReference type="ARBA" id="ARBA00009175"/>
    </source>
</evidence>